<dbReference type="InterPro" id="IPR035895">
    <property type="entry name" value="HPr-like_sf"/>
</dbReference>
<reference evidence="6" key="1">
    <citation type="submission" date="2020-10" db="EMBL/GenBank/DDBJ databases">
        <authorList>
            <person name="Gilroy R."/>
        </authorList>
    </citation>
    <scope>NUCLEOTIDE SEQUENCE</scope>
    <source>
        <strain evidence="6">17213</strain>
    </source>
</reference>
<dbReference type="GO" id="GO:0005737">
    <property type="term" value="C:cytoplasm"/>
    <property type="evidence" value="ECO:0007669"/>
    <property type="project" value="UniProtKB-SubCell"/>
</dbReference>
<keyword evidence="3" id="KW-0963">Cytoplasm</keyword>
<comment type="caution">
    <text evidence="6">The sequence shown here is derived from an EMBL/GenBank/DDBJ whole genome shotgun (WGS) entry which is preliminary data.</text>
</comment>
<evidence type="ECO:0000313" key="7">
    <source>
        <dbReference type="Proteomes" id="UP000823631"/>
    </source>
</evidence>
<dbReference type="CDD" id="cd00367">
    <property type="entry name" value="PTS-HPr_like"/>
    <property type="match status" value="1"/>
</dbReference>
<gene>
    <name evidence="6" type="ORF">IAB19_04130</name>
</gene>
<evidence type="ECO:0000259" key="5">
    <source>
        <dbReference type="PROSITE" id="PS51350"/>
    </source>
</evidence>
<dbReference type="PANTHER" id="PTHR33705:SF2">
    <property type="entry name" value="PHOSPHOCARRIER PROTEIN NPR"/>
    <property type="match status" value="1"/>
</dbReference>
<evidence type="ECO:0000256" key="2">
    <source>
        <dbReference type="ARBA" id="ARBA00010736"/>
    </source>
</evidence>
<keyword evidence="4" id="KW-0598">Phosphotransferase system</keyword>
<dbReference type="Gene3D" id="3.30.1340.10">
    <property type="entry name" value="HPr-like"/>
    <property type="match status" value="1"/>
</dbReference>
<organism evidence="6 7">
    <name type="scientific">Candidatus Avisuccinivibrio stercorigallinarum</name>
    <dbReference type="NCBI Taxonomy" id="2840704"/>
    <lineage>
        <taxon>Bacteria</taxon>
        <taxon>Pseudomonadati</taxon>
        <taxon>Pseudomonadota</taxon>
        <taxon>Gammaproteobacteria</taxon>
        <taxon>Aeromonadales</taxon>
        <taxon>Succinivibrionaceae</taxon>
        <taxon>Succinivibrionaceae incertae sedis</taxon>
        <taxon>Candidatus Avisuccinivibrio</taxon>
    </lineage>
</organism>
<dbReference type="NCBIfam" id="TIGR01003">
    <property type="entry name" value="PTS_HPr_family"/>
    <property type="match status" value="1"/>
</dbReference>
<evidence type="ECO:0000256" key="4">
    <source>
        <dbReference type="ARBA" id="ARBA00022683"/>
    </source>
</evidence>
<comment type="subcellular location">
    <subcellularLocation>
        <location evidence="1">Cytoplasm</location>
    </subcellularLocation>
</comment>
<dbReference type="PANTHER" id="PTHR33705">
    <property type="entry name" value="PHOSPHOCARRIER PROTEIN HPR"/>
    <property type="match status" value="1"/>
</dbReference>
<evidence type="ECO:0000256" key="1">
    <source>
        <dbReference type="ARBA" id="ARBA00004496"/>
    </source>
</evidence>
<dbReference type="AlphaFoldDB" id="A0A9D9GT67"/>
<comment type="similarity">
    <text evidence="2">Belongs to the HPr family.</text>
</comment>
<protein>
    <submittedName>
        <fullName evidence="6">HPr family phosphocarrier protein</fullName>
    </submittedName>
</protein>
<dbReference type="Proteomes" id="UP000823631">
    <property type="component" value="Unassembled WGS sequence"/>
</dbReference>
<name>A0A9D9GT67_9GAMM</name>
<evidence type="ECO:0000256" key="3">
    <source>
        <dbReference type="ARBA" id="ARBA00022490"/>
    </source>
</evidence>
<evidence type="ECO:0000313" key="6">
    <source>
        <dbReference type="EMBL" id="MBO8415554.1"/>
    </source>
</evidence>
<proteinExistence type="inferred from homology"/>
<dbReference type="GO" id="GO:0009401">
    <property type="term" value="P:phosphoenolpyruvate-dependent sugar phosphotransferase system"/>
    <property type="evidence" value="ECO:0007669"/>
    <property type="project" value="UniProtKB-KW"/>
</dbReference>
<dbReference type="PRINTS" id="PR00107">
    <property type="entry name" value="PHOSPHOCPHPR"/>
</dbReference>
<sequence length="86" mass="9353">MQQFIYTIKDRDGVHARPAGVIIQAAHKFKSDIALKAKGKQISLKGGIFSLMGLGIRCGDEIEVVCTGEDETEAAAAMRQSFEQNL</sequence>
<dbReference type="SUPFAM" id="SSF55594">
    <property type="entry name" value="HPr-like"/>
    <property type="match status" value="1"/>
</dbReference>
<feature type="domain" description="HPr" evidence="5">
    <location>
        <begin position="1"/>
        <end position="86"/>
    </location>
</feature>
<accession>A0A9D9GT67</accession>
<dbReference type="PROSITE" id="PS51350">
    <property type="entry name" value="PTS_HPR_DOM"/>
    <property type="match status" value="1"/>
</dbReference>
<dbReference type="EMBL" id="JADINH010000088">
    <property type="protein sequence ID" value="MBO8415554.1"/>
    <property type="molecule type" value="Genomic_DNA"/>
</dbReference>
<dbReference type="InterPro" id="IPR050399">
    <property type="entry name" value="HPr"/>
</dbReference>
<reference evidence="6" key="2">
    <citation type="journal article" date="2021" name="PeerJ">
        <title>Extensive microbial diversity within the chicken gut microbiome revealed by metagenomics and culture.</title>
        <authorList>
            <person name="Gilroy R."/>
            <person name="Ravi A."/>
            <person name="Getino M."/>
            <person name="Pursley I."/>
            <person name="Horton D.L."/>
            <person name="Alikhan N.F."/>
            <person name="Baker D."/>
            <person name="Gharbi K."/>
            <person name="Hall N."/>
            <person name="Watson M."/>
            <person name="Adriaenssens E.M."/>
            <person name="Foster-Nyarko E."/>
            <person name="Jarju S."/>
            <person name="Secka A."/>
            <person name="Antonio M."/>
            <person name="Oren A."/>
            <person name="Chaudhuri R.R."/>
            <person name="La Ragione R."/>
            <person name="Hildebrand F."/>
            <person name="Pallen M.J."/>
        </authorList>
    </citation>
    <scope>NUCLEOTIDE SEQUENCE</scope>
    <source>
        <strain evidence="6">17213</strain>
    </source>
</reference>
<dbReference type="InterPro" id="IPR000032">
    <property type="entry name" value="HPr-like"/>
</dbReference>
<dbReference type="Pfam" id="PF00381">
    <property type="entry name" value="PTS-HPr"/>
    <property type="match status" value="1"/>
</dbReference>